<evidence type="ECO:0000313" key="2">
    <source>
        <dbReference type="EMBL" id="TVX88246.1"/>
    </source>
</evidence>
<gene>
    <name evidence="2" type="ORF">FPZ44_20330</name>
</gene>
<dbReference type="OrthoDB" id="9809549at2"/>
<sequence>MNVNLNEIEVTINSAFSLAGTLAIPTDITQPAPAILIISGTGENDRNGNGKGLNVNIYKDLADILGKMGFVTLRYDKRGTHASGGDFNETGLWDLVDDSIACVQFLKSRQEVDPHRIFIFGHSEGASIAPLVHTKEPVHGLMLISGGVENLVHDTIPRQTGQALEELEQAKGIKGFLIRLLKVKEKAKKQTAAFIEKVLSSTTPTIRFKGKKIGAKWFREHAALNISDYISQVACPIIAISGSNDIQAPPDHARKFAEAATGEAEWHVIPHMNHILRKYEKPHTMLGLLKEYKSLFTTPIDAEFVKLLEQWLRKHTTTQPS</sequence>
<reference evidence="2 3" key="1">
    <citation type="submission" date="2019-07" db="EMBL/GenBank/DDBJ databases">
        <authorList>
            <person name="Kim J."/>
        </authorList>
    </citation>
    <scope>NUCLEOTIDE SEQUENCE [LARGE SCALE GENOMIC DNA]</scope>
    <source>
        <strain evidence="2 3">N4</strain>
    </source>
</reference>
<dbReference type="InterPro" id="IPR022742">
    <property type="entry name" value="Hydrolase_4"/>
</dbReference>
<organism evidence="2 3">
    <name type="scientific">Paenibacillus agilis</name>
    <dbReference type="NCBI Taxonomy" id="3020863"/>
    <lineage>
        <taxon>Bacteria</taxon>
        <taxon>Bacillati</taxon>
        <taxon>Bacillota</taxon>
        <taxon>Bacilli</taxon>
        <taxon>Bacillales</taxon>
        <taxon>Paenibacillaceae</taxon>
        <taxon>Paenibacillus</taxon>
    </lineage>
</organism>
<evidence type="ECO:0000259" key="1">
    <source>
        <dbReference type="Pfam" id="PF12146"/>
    </source>
</evidence>
<dbReference type="EMBL" id="VNJK01000003">
    <property type="protein sequence ID" value="TVX88246.1"/>
    <property type="molecule type" value="Genomic_DNA"/>
</dbReference>
<dbReference type="InterPro" id="IPR053145">
    <property type="entry name" value="AB_hydrolase_Est10"/>
</dbReference>
<dbReference type="AlphaFoldDB" id="A0A559IKQ9"/>
<evidence type="ECO:0000313" key="3">
    <source>
        <dbReference type="Proteomes" id="UP000318102"/>
    </source>
</evidence>
<dbReference type="PANTHER" id="PTHR43265:SF1">
    <property type="entry name" value="ESTERASE ESTD"/>
    <property type="match status" value="1"/>
</dbReference>
<dbReference type="GO" id="GO:0052689">
    <property type="term" value="F:carboxylic ester hydrolase activity"/>
    <property type="evidence" value="ECO:0007669"/>
    <property type="project" value="TreeGrafter"/>
</dbReference>
<protein>
    <submittedName>
        <fullName evidence="2">Lysophospholipase</fullName>
    </submittedName>
</protein>
<name>A0A559IKQ9_9BACL</name>
<dbReference type="SUPFAM" id="SSF53474">
    <property type="entry name" value="alpha/beta-Hydrolases"/>
    <property type="match status" value="1"/>
</dbReference>
<dbReference type="RefSeq" id="WP_144993341.1">
    <property type="nucleotide sequence ID" value="NZ_VNJK01000003.1"/>
</dbReference>
<dbReference type="Proteomes" id="UP000318102">
    <property type="component" value="Unassembled WGS sequence"/>
</dbReference>
<comment type="caution">
    <text evidence="2">The sequence shown here is derived from an EMBL/GenBank/DDBJ whole genome shotgun (WGS) entry which is preliminary data.</text>
</comment>
<proteinExistence type="predicted"/>
<dbReference type="PANTHER" id="PTHR43265">
    <property type="entry name" value="ESTERASE ESTD"/>
    <property type="match status" value="1"/>
</dbReference>
<dbReference type="Gene3D" id="3.40.50.1820">
    <property type="entry name" value="alpha/beta hydrolase"/>
    <property type="match status" value="1"/>
</dbReference>
<keyword evidence="3" id="KW-1185">Reference proteome</keyword>
<feature type="domain" description="Serine aminopeptidase S33" evidence="1">
    <location>
        <begin position="50"/>
        <end position="276"/>
    </location>
</feature>
<dbReference type="Pfam" id="PF12146">
    <property type="entry name" value="Hydrolase_4"/>
    <property type="match status" value="1"/>
</dbReference>
<dbReference type="InterPro" id="IPR029058">
    <property type="entry name" value="AB_hydrolase_fold"/>
</dbReference>
<accession>A0A559IKQ9</accession>